<keyword evidence="2 3" id="KW-0808">Transferase</keyword>
<dbReference type="EMBL" id="VEPZ02001303">
    <property type="protein sequence ID" value="KAE8681616.1"/>
    <property type="molecule type" value="Genomic_DNA"/>
</dbReference>
<dbReference type="SUPFAM" id="SSF52540">
    <property type="entry name" value="P-loop containing nucleoside triphosphate hydrolases"/>
    <property type="match status" value="1"/>
</dbReference>
<gene>
    <name evidence="5" type="ORF">F3Y22_tig00111311pilonHSYRG00107</name>
</gene>
<sequence>MNRKNFPISNENNPLLRLNPHDLVPFLEYKLYANNLNLNLSNIPEPRIFGTHVPFGALQETIKGSDCRVVYVCRNPFDTFISSWHYCRKLWPESQPPFPLEEAFNMYCKGVIGFGPFWDHMLGYWKERLERSNNVLFMKYEDMKEDAISQLKMLANFLGVPFSNEEEEEGLVEEIIKLCSFENLKDLEVKKSGKSIKDFDNKYLFRKGEIGDWVNHLSPSMVERLSKIMEEKFGDSDLKFKVFSSVS</sequence>
<name>A0A6A2YQQ5_HIBSY</name>
<keyword evidence="6" id="KW-1185">Reference proteome</keyword>
<evidence type="ECO:0000256" key="3">
    <source>
        <dbReference type="RuleBase" id="RU361155"/>
    </source>
</evidence>
<accession>A0A6A2YQQ5</accession>
<feature type="domain" description="Sulfotransferase" evidence="4">
    <location>
        <begin position="12"/>
        <end position="236"/>
    </location>
</feature>
<evidence type="ECO:0000313" key="6">
    <source>
        <dbReference type="Proteomes" id="UP000436088"/>
    </source>
</evidence>
<dbReference type="Proteomes" id="UP000436088">
    <property type="component" value="Unassembled WGS sequence"/>
</dbReference>
<protein>
    <recommendedName>
        <fullName evidence="3">Sulfotransferase</fullName>
        <ecNumber evidence="3">2.8.2.-</ecNumber>
    </recommendedName>
</protein>
<reference evidence="5" key="1">
    <citation type="submission" date="2019-09" db="EMBL/GenBank/DDBJ databases">
        <title>Draft genome information of white flower Hibiscus syriacus.</title>
        <authorList>
            <person name="Kim Y.-M."/>
        </authorList>
    </citation>
    <scope>NUCLEOTIDE SEQUENCE [LARGE SCALE GENOMIC DNA]</scope>
    <source>
        <strain evidence="5">YM2019G1</strain>
    </source>
</reference>
<proteinExistence type="inferred from homology"/>
<dbReference type="InterPro" id="IPR027417">
    <property type="entry name" value="P-loop_NTPase"/>
</dbReference>
<dbReference type="InterPro" id="IPR000863">
    <property type="entry name" value="Sulfotransferase_dom"/>
</dbReference>
<evidence type="ECO:0000313" key="5">
    <source>
        <dbReference type="EMBL" id="KAE8681616.1"/>
    </source>
</evidence>
<dbReference type="PANTHER" id="PTHR11783">
    <property type="entry name" value="SULFOTRANSFERASE SULT"/>
    <property type="match status" value="1"/>
</dbReference>
<dbReference type="AlphaFoldDB" id="A0A6A2YQQ5"/>
<evidence type="ECO:0000256" key="2">
    <source>
        <dbReference type="ARBA" id="ARBA00022679"/>
    </source>
</evidence>
<evidence type="ECO:0000259" key="4">
    <source>
        <dbReference type="Pfam" id="PF00685"/>
    </source>
</evidence>
<comment type="similarity">
    <text evidence="1 3">Belongs to the sulfotransferase 1 family.</text>
</comment>
<evidence type="ECO:0000256" key="1">
    <source>
        <dbReference type="ARBA" id="ARBA00005771"/>
    </source>
</evidence>
<dbReference type="EC" id="2.8.2.-" evidence="3"/>
<dbReference type="Pfam" id="PF00685">
    <property type="entry name" value="Sulfotransfer_1"/>
    <property type="match status" value="1"/>
</dbReference>
<organism evidence="5 6">
    <name type="scientific">Hibiscus syriacus</name>
    <name type="common">Rose of Sharon</name>
    <dbReference type="NCBI Taxonomy" id="106335"/>
    <lineage>
        <taxon>Eukaryota</taxon>
        <taxon>Viridiplantae</taxon>
        <taxon>Streptophyta</taxon>
        <taxon>Embryophyta</taxon>
        <taxon>Tracheophyta</taxon>
        <taxon>Spermatophyta</taxon>
        <taxon>Magnoliopsida</taxon>
        <taxon>eudicotyledons</taxon>
        <taxon>Gunneridae</taxon>
        <taxon>Pentapetalae</taxon>
        <taxon>rosids</taxon>
        <taxon>malvids</taxon>
        <taxon>Malvales</taxon>
        <taxon>Malvaceae</taxon>
        <taxon>Malvoideae</taxon>
        <taxon>Hibiscus</taxon>
    </lineage>
</organism>
<comment type="caution">
    <text evidence="5">The sequence shown here is derived from an EMBL/GenBank/DDBJ whole genome shotgun (WGS) entry which is preliminary data.</text>
</comment>
<dbReference type="GO" id="GO:0008146">
    <property type="term" value="F:sulfotransferase activity"/>
    <property type="evidence" value="ECO:0007669"/>
    <property type="project" value="InterPro"/>
</dbReference>
<dbReference type="Gene3D" id="3.40.50.300">
    <property type="entry name" value="P-loop containing nucleotide triphosphate hydrolases"/>
    <property type="match status" value="1"/>
</dbReference>